<proteinExistence type="predicted"/>
<reference evidence="2 3" key="1">
    <citation type="journal article" date="2018" name="Aquat. Microb. Ecol.">
        <title>Gammaproteobacterial methanotrophs dominate.</title>
        <authorList>
            <person name="Rissanen A.J."/>
            <person name="Saarenheimo J."/>
            <person name="Tiirola M."/>
            <person name="Peura S."/>
            <person name="Aalto S.L."/>
            <person name="Karvinen A."/>
            <person name="Nykanen H."/>
        </authorList>
    </citation>
    <scope>NUCLEOTIDE SEQUENCE [LARGE SCALE GENOMIC DNA]</scope>
    <source>
        <strain evidence="2">AMbin10</strain>
    </source>
</reference>
<dbReference type="AlphaFoldDB" id="A0A2W4R1M1"/>
<dbReference type="SUPFAM" id="SSF56219">
    <property type="entry name" value="DNase I-like"/>
    <property type="match status" value="1"/>
</dbReference>
<dbReference type="Pfam" id="PF03372">
    <property type="entry name" value="Exo_endo_phos"/>
    <property type="match status" value="1"/>
</dbReference>
<gene>
    <name evidence="2" type="ORF">DM484_15535</name>
</gene>
<dbReference type="Proteomes" id="UP000249396">
    <property type="component" value="Unassembled WGS sequence"/>
</dbReference>
<organism evidence="2 3">
    <name type="scientific">Candidatus Methylumidiphilus alinenensis</name>
    <dbReference type="NCBI Taxonomy" id="2202197"/>
    <lineage>
        <taxon>Bacteria</taxon>
        <taxon>Pseudomonadati</taxon>
        <taxon>Pseudomonadota</taxon>
        <taxon>Gammaproteobacteria</taxon>
        <taxon>Methylococcales</taxon>
        <taxon>Candidatus Methylumidiphilus</taxon>
    </lineage>
</organism>
<dbReference type="Gene3D" id="3.60.10.10">
    <property type="entry name" value="Endonuclease/exonuclease/phosphatase"/>
    <property type="match status" value="1"/>
</dbReference>
<dbReference type="InterPro" id="IPR036691">
    <property type="entry name" value="Endo/exonu/phosph_ase_sf"/>
</dbReference>
<feature type="domain" description="Endonuclease/exonuclease/phosphatase" evidence="1">
    <location>
        <begin position="10"/>
        <end position="237"/>
    </location>
</feature>
<name>A0A2W4R1M1_9GAMM</name>
<sequence>MTALRLKLASFNIQTGINTSAYHEYLTGGWRHMFPSNRRIGNLNRIAKLLAPFDLVGLQEVDGGGSRSHFIVQAEYLAHTAGFSHWHNQVNRRFGNIALHSNGLLSRLKPVAIDDYSLPGMPGRGALVARFGNETDSSLHLCVMHLALSRNARMKQLAFIAEIIRDLPHVILMGDLNCTHDSPEIRYLSRSTRLCDPLFEVKTFPSWRPRIMLDHIMVTPEIQVDKLWAINFACSDHLPIAMEITLPKGLVLDG</sequence>
<dbReference type="GO" id="GO:0006506">
    <property type="term" value="P:GPI anchor biosynthetic process"/>
    <property type="evidence" value="ECO:0007669"/>
    <property type="project" value="TreeGrafter"/>
</dbReference>
<comment type="caution">
    <text evidence="2">The sequence shown here is derived from an EMBL/GenBank/DDBJ whole genome shotgun (WGS) entry which is preliminary data.</text>
</comment>
<dbReference type="PANTHER" id="PTHR14859">
    <property type="entry name" value="CALCOFLUOR WHITE HYPERSENSITIVE PROTEIN PRECURSOR"/>
    <property type="match status" value="1"/>
</dbReference>
<dbReference type="GO" id="GO:0016020">
    <property type="term" value="C:membrane"/>
    <property type="evidence" value="ECO:0007669"/>
    <property type="project" value="GOC"/>
</dbReference>
<protein>
    <submittedName>
        <fullName evidence="2">Endonuclease</fullName>
    </submittedName>
</protein>
<accession>A0A2W4R1M1</accession>
<keyword evidence="2" id="KW-0255">Endonuclease</keyword>
<dbReference type="PANTHER" id="PTHR14859:SF15">
    <property type="entry name" value="ENDONUCLEASE_EXONUCLEASE_PHOSPHATASE DOMAIN-CONTAINING PROTEIN"/>
    <property type="match status" value="1"/>
</dbReference>
<dbReference type="EMBL" id="QJPH01000346">
    <property type="protein sequence ID" value="PZN77026.1"/>
    <property type="molecule type" value="Genomic_DNA"/>
</dbReference>
<keyword evidence="2" id="KW-0540">Nuclease</keyword>
<evidence type="ECO:0000313" key="2">
    <source>
        <dbReference type="EMBL" id="PZN77026.1"/>
    </source>
</evidence>
<keyword evidence="2" id="KW-0378">Hydrolase</keyword>
<evidence type="ECO:0000259" key="1">
    <source>
        <dbReference type="Pfam" id="PF03372"/>
    </source>
</evidence>
<evidence type="ECO:0000313" key="3">
    <source>
        <dbReference type="Proteomes" id="UP000249396"/>
    </source>
</evidence>
<dbReference type="InterPro" id="IPR005135">
    <property type="entry name" value="Endo/exonuclease/phosphatase"/>
</dbReference>
<dbReference type="InterPro" id="IPR051916">
    <property type="entry name" value="GPI-anchor_lipid_remodeler"/>
</dbReference>
<dbReference type="GO" id="GO:0004519">
    <property type="term" value="F:endonuclease activity"/>
    <property type="evidence" value="ECO:0007669"/>
    <property type="project" value="UniProtKB-KW"/>
</dbReference>